<reference evidence="1 2" key="1">
    <citation type="submission" date="2016-06" db="EMBL/GenBank/DDBJ databases">
        <title>The Draft Genome Sequence and Annotation of the Desert Woodrat Neotoma lepida.</title>
        <authorList>
            <person name="Campbell M."/>
            <person name="Oakeson K.F."/>
            <person name="Yandell M."/>
            <person name="Halpert J.R."/>
            <person name="Dearing D."/>
        </authorList>
    </citation>
    <scope>NUCLEOTIDE SEQUENCE [LARGE SCALE GENOMIC DNA]</scope>
    <source>
        <strain evidence="1">417</strain>
        <tissue evidence="1">Liver</tissue>
    </source>
</reference>
<dbReference type="OrthoDB" id="1727108at2759"/>
<dbReference type="AlphaFoldDB" id="A0A1A6HWI5"/>
<name>A0A1A6HWI5_NEOLE</name>
<protein>
    <submittedName>
        <fullName evidence="1">Uncharacterized protein</fullName>
    </submittedName>
</protein>
<proteinExistence type="predicted"/>
<evidence type="ECO:0000313" key="1">
    <source>
        <dbReference type="EMBL" id="OBS82097.1"/>
    </source>
</evidence>
<gene>
    <name evidence="1" type="ORF">A6R68_23913</name>
</gene>
<comment type="caution">
    <text evidence="1">The sequence shown here is derived from an EMBL/GenBank/DDBJ whole genome shotgun (WGS) entry which is preliminary data.</text>
</comment>
<dbReference type="EMBL" id="LZPO01008258">
    <property type="protein sequence ID" value="OBS82097.1"/>
    <property type="molecule type" value="Genomic_DNA"/>
</dbReference>
<keyword evidence="2" id="KW-1185">Reference proteome</keyword>
<organism evidence="1 2">
    <name type="scientific">Neotoma lepida</name>
    <name type="common">Desert woodrat</name>
    <dbReference type="NCBI Taxonomy" id="56216"/>
    <lineage>
        <taxon>Eukaryota</taxon>
        <taxon>Metazoa</taxon>
        <taxon>Chordata</taxon>
        <taxon>Craniata</taxon>
        <taxon>Vertebrata</taxon>
        <taxon>Euteleostomi</taxon>
        <taxon>Mammalia</taxon>
        <taxon>Eutheria</taxon>
        <taxon>Euarchontoglires</taxon>
        <taxon>Glires</taxon>
        <taxon>Rodentia</taxon>
        <taxon>Myomorpha</taxon>
        <taxon>Muroidea</taxon>
        <taxon>Cricetidae</taxon>
        <taxon>Neotominae</taxon>
        <taxon>Neotoma</taxon>
    </lineage>
</organism>
<accession>A0A1A6HWI5</accession>
<feature type="non-terminal residue" evidence="1">
    <location>
        <position position="52"/>
    </location>
</feature>
<dbReference type="Proteomes" id="UP000092124">
    <property type="component" value="Unassembled WGS sequence"/>
</dbReference>
<evidence type="ECO:0000313" key="2">
    <source>
        <dbReference type="Proteomes" id="UP000092124"/>
    </source>
</evidence>
<sequence length="52" mass="5759">MTVTSTGENTKMDSWRKFKRQDPAVRCAVKFGQAISGASLADMVAKRNQNPE</sequence>
<dbReference type="Gene3D" id="6.10.250.1270">
    <property type="match status" value="1"/>
</dbReference>